<evidence type="ECO:0000313" key="4">
    <source>
        <dbReference type="EMBL" id="QBI20299.1"/>
    </source>
</evidence>
<sequence>MAIAETSIPGLLVVDWPAFVDERGWFRQTYQLSELEEALGREVVFRQGNHSRSHPGVLRGFHAEPWDKLVYVARGVAFCAVADLRENSPTYAHHETFWLGDPPRGEHRRLFLSEGLANAFLAMGTEPVDYLYDVTAEWRPGVDKRAVAWDDLTIGVDWPIDHPQLSEADRDLPRL</sequence>
<dbReference type="InterPro" id="IPR014710">
    <property type="entry name" value="RmlC-like_jellyroll"/>
</dbReference>
<dbReference type="InterPro" id="IPR000888">
    <property type="entry name" value="RmlC-like"/>
</dbReference>
<dbReference type="PANTHER" id="PTHR21047">
    <property type="entry name" value="DTDP-6-DEOXY-D-GLUCOSE-3,5 EPIMERASE"/>
    <property type="match status" value="1"/>
</dbReference>
<evidence type="ECO:0000313" key="5">
    <source>
        <dbReference type="Proteomes" id="UP000291469"/>
    </source>
</evidence>
<comment type="similarity">
    <text evidence="1">Belongs to the dTDP-4-dehydrorhamnose 3,5-epimerase family.</text>
</comment>
<evidence type="ECO:0000256" key="1">
    <source>
        <dbReference type="ARBA" id="ARBA00010154"/>
    </source>
</evidence>
<dbReference type="AlphaFoldDB" id="A0A411YGK1"/>
<dbReference type="GO" id="GO:0008830">
    <property type="term" value="F:dTDP-4-dehydrorhamnose 3,5-epimerase activity"/>
    <property type="evidence" value="ECO:0007669"/>
    <property type="project" value="InterPro"/>
</dbReference>
<organism evidence="4 5">
    <name type="scientific">Egibacter rhizosphaerae</name>
    <dbReference type="NCBI Taxonomy" id="1670831"/>
    <lineage>
        <taxon>Bacteria</taxon>
        <taxon>Bacillati</taxon>
        <taxon>Actinomycetota</taxon>
        <taxon>Nitriliruptoria</taxon>
        <taxon>Egibacterales</taxon>
        <taxon>Egibacteraceae</taxon>
        <taxon>Egibacter</taxon>
    </lineage>
</organism>
<accession>A0A411YGK1</accession>
<dbReference type="SUPFAM" id="SSF51182">
    <property type="entry name" value="RmlC-like cupins"/>
    <property type="match status" value="1"/>
</dbReference>
<dbReference type="Proteomes" id="UP000291469">
    <property type="component" value="Chromosome"/>
</dbReference>
<dbReference type="RefSeq" id="WP_131155296.1">
    <property type="nucleotide sequence ID" value="NZ_CP036402.1"/>
</dbReference>
<reference evidence="4 5" key="1">
    <citation type="submission" date="2019-01" db="EMBL/GenBank/DDBJ databases">
        <title>Egibacter rhizosphaerae EGI 80759T.</title>
        <authorList>
            <person name="Chen D.-D."/>
            <person name="Tian Y."/>
            <person name="Jiao J.-Y."/>
            <person name="Zhang X.-T."/>
            <person name="Zhang Y.-G."/>
            <person name="Zhang Y."/>
            <person name="Xiao M."/>
            <person name="Shu W.-S."/>
            <person name="Li W.-J."/>
        </authorList>
    </citation>
    <scope>NUCLEOTIDE SEQUENCE [LARGE SCALE GENOMIC DNA]</scope>
    <source>
        <strain evidence="4 5">EGI 80759</strain>
    </source>
</reference>
<dbReference type="GO" id="GO:0005829">
    <property type="term" value="C:cytosol"/>
    <property type="evidence" value="ECO:0007669"/>
    <property type="project" value="TreeGrafter"/>
</dbReference>
<dbReference type="GO" id="GO:0019305">
    <property type="term" value="P:dTDP-rhamnose biosynthetic process"/>
    <property type="evidence" value="ECO:0007669"/>
    <property type="project" value="TreeGrafter"/>
</dbReference>
<dbReference type="OrthoDB" id="9800680at2"/>
<feature type="active site" description="Proton acceptor" evidence="2">
    <location>
        <position position="62"/>
    </location>
</feature>
<dbReference type="PANTHER" id="PTHR21047:SF2">
    <property type="entry name" value="THYMIDINE DIPHOSPHO-4-KETO-RHAMNOSE 3,5-EPIMERASE"/>
    <property type="match status" value="1"/>
</dbReference>
<feature type="active site" description="Proton donor" evidence="2">
    <location>
        <position position="132"/>
    </location>
</feature>
<evidence type="ECO:0000256" key="3">
    <source>
        <dbReference type="PIRSR" id="PIRSR600888-3"/>
    </source>
</evidence>
<feature type="site" description="Participates in a stacking interaction with the thymidine ring of dTDP-4-oxo-6-deoxyglucose" evidence="3">
    <location>
        <position position="138"/>
    </location>
</feature>
<gene>
    <name evidence="4" type="ORF">ER308_12485</name>
</gene>
<dbReference type="EMBL" id="CP036402">
    <property type="protein sequence ID" value="QBI20299.1"/>
    <property type="molecule type" value="Genomic_DNA"/>
</dbReference>
<dbReference type="GO" id="GO:0000271">
    <property type="term" value="P:polysaccharide biosynthetic process"/>
    <property type="evidence" value="ECO:0007669"/>
    <property type="project" value="TreeGrafter"/>
</dbReference>
<protein>
    <submittedName>
        <fullName evidence="4">dTDP-4-keto-6-deoxy-D-glucose epimerase</fullName>
    </submittedName>
</protein>
<keyword evidence="5" id="KW-1185">Reference proteome</keyword>
<dbReference type="Pfam" id="PF00908">
    <property type="entry name" value="dTDP_sugar_isom"/>
    <property type="match status" value="1"/>
</dbReference>
<name>A0A411YGK1_9ACTN</name>
<dbReference type="Gene3D" id="2.60.120.10">
    <property type="entry name" value="Jelly Rolls"/>
    <property type="match status" value="1"/>
</dbReference>
<dbReference type="InterPro" id="IPR011051">
    <property type="entry name" value="RmlC_Cupin_sf"/>
</dbReference>
<dbReference type="KEGG" id="erz:ER308_12485"/>
<evidence type="ECO:0000256" key="2">
    <source>
        <dbReference type="PIRSR" id="PIRSR600888-1"/>
    </source>
</evidence>
<proteinExistence type="inferred from homology"/>